<keyword evidence="4" id="KW-0472">Membrane</keyword>
<keyword evidence="4" id="KW-0812">Transmembrane</keyword>
<feature type="compositionally biased region" description="Basic and acidic residues" evidence="3">
    <location>
        <begin position="82"/>
        <end position="93"/>
    </location>
</feature>
<protein>
    <submittedName>
        <fullName evidence="6">Multidrug efflux pump subunit AcrA (Membrane-fusion protein)</fullName>
    </submittedName>
</protein>
<keyword evidence="7" id="KW-1185">Reference proteome</keyword>
<evidence type="ECO:0000259" key="5">
    <source>
        <dbReference type="Pfam" id="PF01471"/>
    </source>
</evidence>
<dbReference type="PANTHER" id="PTHR32347">
    <property type="entry name" value="EFFLUX SYSTEM COMPONENT YKNX-RELATED"/>
    <property type="match status" value="1"/>
</dbReference>
<dbReference type="RefSeq" id="WP_091247460.1">
    <property type="nucleotide sequence ID" value="NZ_FMCU01000009.1"/>
</dbReference>
<keyword evidence="4" id="KW-1133">Transmembrane helix</keyword>
<dbReference type="SUPFAM" id="SSF47090">
    <property type="entry name" value="PGBD-like"/>
    <property type="match status" value="1"/>
</dbReference>
<feature type="transmembrane region" description="Helical" evidence="4">
    <location>
        <begin position="58"/>
        <end position="78"/>
    </location>
</feature>
<proteinExistence type="predicted"/>
<feature type="region of interest" description="Disordered" evidence="3">
    <location>
        <begin position="80"/>
        <end position="100"/>
    </location>
</feature>
<evidence type="ECO:0000256" key="4">
    <source>
        <dbReference type="SAM" id="Phobius"/>
    </source>
</evidence>
<evidence type="ECO:0000313" key="6">
    <source>
        <dbReference type="EMBL" id="SCF30057.1"/>
    </source>
</evidence>
<dbReference type="EMBL" id="FMCU01000009">
    <property type="protein sequence ID" value="SCF30057.1"/>
    <property type="molecule type" value="Genomic_DNA"/>
</dbReference>
<dbReference type="InterPro" id="IPR036365">
    <property type="entry name" value="PGBD-like_sf"/>
</dbReference>
<evidence type="ECO:0000256" key="2">
    <source>
        <dbReference type="ARBA" id="ARBA00023054"/>
    </source>
</evidence>
<evidence type="ECO:0000256" key="1">
    <source>
        <dbReference type="ARBA" id="ARBA00004196"/>
    </source>
</evidence>
<dbReference type="AlphaFoldDB" id="A0A1C4ZAV4"/>
<dbReference type="InterPro" id="IPR002477">
    <property type="entry name" value="Peptidoglycan-bd-like"/>
</dbReference>
<reference evidence="7" key="1">
    <citation type="submission" date="2016-06" db="EMBL/GenBank/DDBJ databases">
        <authorList>
            <person name="Varghese N."/>
            <person name="Submissions Spin"/>
        </authorList>
    </citation>
    <scope>NUCLEOTIDE SEQUENCE [LARGE SCALE GENOMIC DNA]</scope>
    <source>
        <strain evidence="7">DSM 44100</strain>
    </source>
</reference>
<keyword evidence="2" id="KW-0175">Coiled coil</keyword>
<feature type="domain" description="Peptidoglycan binding-like" evidence="5">
    <location>
        <begin position="172"/>
        <end position="221"/>
    </location>
</feature>
<accession>A0A1C4ZAV4</accession>
<dbReference type="Pfam" id="PF01471">
    <property type="entry name" value="PG_binding_1"/>
    <property type="match status" value="1"/>
</dbReference>
<evidence type="ECO:0000256" key="3">
    <source>
        <dbReference type="SAM" id="MobiDB-lite"/>
    </source>
</evidence>
<sequence>MTGAPRSADPSVTVPSAVEPPAAGPVAADPSLAGPSRTGPPPGPGAPPVRRRRPRPGLLLGAAGLLVVAVAATAVTFASGGHADRATSPDRRPPSTTKVTRQTLVDRETKNGELGYGTPRARDSRLSGTVTWLAPGGATVKRGKTLYRIDDEPVVLLYGGLPAYRVLRSGVSGTDVKQFEQNLAALGHTGFTVDEDFTSATADAVRDWQEDLGLPETGQIEPARIVYAPAEVRVESHGVEVGDTVGAGKAVLSTTGTTRLVTCTLDVEDQRLARKGAEVTITLPDGTRSTGRVDTVETVVQTSAATTGKDAETDTRIEVTITGDDAKALAGYDKAAVDVGLVASERADVLTVPVAALLTLAEGGYGLEAVQEGGTRIVAVRTGLFADGRVEVSGDAVTEGLTVGMPGD</sequence>
<dbReference type="Gene3D" id="1.10.101.10">
    <property type="entry name" value="PGBD-like superfamily/PGBD"/>
    <property type="match status" value="1"/>
</dbReference>
<feature type="compositionally biased region" description="Low complexity" evidence="3">
    <location>
        <begin position="14"/>
        <end position="37"/>
    </location>
</feature>
<gene>
    <name evidence="6" type="ORF">GA0070216_10922</name>
</gene>
<dbReference type="OrthoDB" id="3268648at2"/>
<organism evidence="6 7">
    <name type="scientific">Micromonospora matsumotoense</name>
    <dbReference type="NCBI Taxonomy" id="121616"/>
    <lineage>
        <taxon>Bacteria</taxon>
        <taxon>Bacillati</taxon>
        <taxon>Actinomycetota</taxon>
        <taxon>Actinomycetes</taxon>
        <taxon>Micromonosporales</taxon>
        <taxon>Micromonosporaceae</taxon>
        <taxon>Micromonospora</taxon>
    </lineage>
</organism>
<dbReference type="Proteomes" id="UP000198797">
    <property type="component" value="Unassembled WGS sequence"/>
</dbReference>
<dbReference type="PANTHER" id="PTHR32347:SF27">
    <property type="entry name" value="RND EFFLUX PUMP MEMBRANE FUSION PROTEIN BARREL-SANDWICH DOMAIN-CONTAINING PROTEIN"/>
    <property type="match status" value="1"/>
</dbReference>
<dbReference type="STRING" id="121616.GA0070216_10922"/>
<dbReference type="InterPro" id="IPR036366">
    <property type="entry name" value="PGBDSf"/>
</dbReference>
<dbReference type="GO" id="GO:0030313">
    <property type="term" value="C:cell envelope"/>
    <property type="evidence" value="ECO:0007669"/>
    <property type="project" value="UniProtKB-SubCell"/>
</dbReference>
<feature type="compositionally biased region" description="Pro residues" evidence="3">
    <location>
        <begin position="38"/>
        <end position="47"/>
    </location>
</feature>
<dbReference type="InterPro" id="IPR050465">
    <property type="entry name" value="UPF0194_transport"/>
</dbReference>
<feature type="region of interest" description="Disordered" evidence="3">
    <location>
        <begin position="1"/>
        <end position="55"/>
    </location>
</feature>
<name>A0A1C4ZAV4_9ACTN</name>
<dbReference type="Gene3D" id="2.40.420.20">
    <property type="match status" value="1"/>
</dbReference>
<evidence type="ECO:0000313" key="7">
    <source>
        <dbReference type="Proteomes" id="UP000198797"/>
    </source>
</evidence>
<comment type="subcellular location">
    <subcellularLocation>
        <location evidence="1">Cell envelope</location>
    </subcellularLocation>
</comment>